<organism evidence="2 3">
    <name type="scientific">Mesorhizobium robiniae</name>
    <dbReference type="NCBI Taxonomy" id="559315"/>
    <lineage>
        <taxon>Bacteria</taxon>
        <taxon>Pseudomonadati</taxon>
        <taxon>Pseudomonadota</taxon>
        <taxon>Alphaproteobacteria</taxon>
        <taxon>Hyphomicrobiales</taxon>
        <taxon>Phyllobacteriaceae</taxon>
        <taxon>Mesorhizobium</taxon>
    </lineage>
</organism>
<dbReference type="SUPFAM" id="SSF55729">
    <property type="entry name" value="Acyl-CoA N-acyltransferases (Nat)"/>
    <property type="match status" value="1"/>
</dbReference>
<dbReference type="Pfam" id="PF13508">
    <property type="entry name" value="Acetyltransf_7"/>
    <property type="match status" value="1"/>
</dbReference>
<dbReference type="CDD" id="cd04301">
    <property type="entry name" value="NAT_SF"/>
    <property type="match status" value="1"/>
</dbReference>
<dbReference type="InterPro" id="IPR000182">
    <property type="entry name" value="GNAT_dom"/>
</dbReference>
<evidence type="ECO:0000313" key="2">
    <source>
        <dbReference type="EMBL" id="MET3580861.1"/>
    </source>
</evidence>
<evidence type="ECO:0000313" key="3">
    <source>
        <dbReference type="Proteomes" id="UP001549204"/>
    </source>
</evidence>
<keyword evidence="3" id="KW-1185">Reference proteome</keyword>
<evidence type="ECO:0000259" key="1">
    <source>
        <dbReference type="PROSITE" id="PS51186"/>
    </source>
</evidence>
<dbReference type="Proteomes" id="UP001549204">
    <property type="component" value="Unassembled WGS sequence"/>
</dbReference>
<dbReference type="InterPro" id="IPR016181">
    <property type="entry name" value="Acyl_CoA_acyltransferase"/>
</dbReference>
<dbReference type="PROSITE" id="PS51186">
    <property type="entry name" value="GNAT"/>
    <property type="match status" value="1"/>
</dbReference>
<dbReference type="EMBL" id="JBEPMC010000006">
    <property type="protein sequence ID" value="MET3580861.1"/>
    <property type="molecule type" value="Genomic_DNA"/>
</dbReference>
<proteinExistence type="predicted"/>
<dbReference type="PANTHER" id="PTHR43233">
    <property type="entry name" value="FAMILY N-ACETYLTRANSFERASE, PUTATIVE (AFU_ORTHOLOGUE AFUA_6G03350)-RELATED"/>
    <property type="match status" value="1"/>
</dbReference>
<reference evidence="2 3" key="1">
    <citation type="submission" date="2024-06" db="EMBL/GenBank/DDBJ databases">
        <title>Genomic Encyclopedia of Type Strains, Phase IV (KMG-IV): sequencing the most valuable type-strain genomes for metagenomic binning, comparative biology and taxonomic classification.</title>
        <authorList>
            <person name="Goeker M."/>
        </authorList>
    </citation>
    <scope>NUCLEOTIDE SEQUENCE [LARGE SCALE GENOMIC DNA]</scope>
    <source>
        <strain evidence="2 3">DSM 100022</strain>
    </source>
</reference>
<accession>A0ABV2GRE6</accession>
<dbReference type="PANTHER" id="PTHR43233:SF1">
    <property type="entry name" value="FAMILY N-ACETYLTRANSFERASE, PUTATIVE (AFU_ORTHOLOGUE AFUA_6G03350)-RELATED"/>
    <property type="match status" value="1"/>
</dbReference>
<sequence>MINAAAMPDCEISFDVSRFDFRATSDLLMASYWGSGRSDELHRRAFANSLCVGAYLDGKQIGFGRAITDRTVFAYLADIIVWPEYRGRGIGTRLVQALIDHPDCTTVTHWSLSTNDAHAVYEKLGFRPSTDGRYMRLDRIAAA</sequence>
<dbReference type="Gene3D" id="3.40.630.30">
    <property type="match status" value="1"/>
</dbReference>
<protein>
    <submittedName>
        <fullName evidence="2">GNAT superfamily N-acetyltransferase</fullName>
    </submittedName>
</protein>
<dbReference type="InterPro" id="IPR053144">
    <property type="entry name" value="Acetyltransferase_Butenolide"/>
</dbReference>
<gene>
    <name evidence="2" type="ORF">ABID19_003900</name>
</gene>
<comment type="caution">
    <text evidence="2">The sequence shown here is derived from an EMBL/GenBank/DDBJ whole genome shotgun (WGS) entry which is preliminary data.</text>
</comment>
<feature type="domain" description="N-acetyltransferase" evidence="1">
    <location>
        <begin position="11"/>
        <end position="143"/>
    </location>
</feature>
<name>A0ABV2GRE6_9HYPH</name>